<evidence type="ECO:0000256" key="5">
    <source>
        <dbReference type="ARBA" id="ARBA00047715"/>
    </source>
</evidence>
<dbReference type="InterPro" id="IPR015424">
    <property type="entry name" value="PyrdxlP-dep_Trfase"/>
</dbReference>
<dbReference type="EMBL" id="BMVG01000028">
    <property type="protein sequence ID" value="GHE11361.1"/>
    <property type="molecule type" value="Genomic_DNA"/>
</dbReference>
<evidence type="ECO:0000259" key="7">
    <source>
        <dbReference type="Pfam" id="PF00155"/>
    </source>
</evidence>
<dbReference type="AlphaFoldDB" id="A0A918YP34"/>
<evidence type="ECO:0000313" key="8">
    <source>
        <dbReference type="EMBL" id="GHE11361.1"/>
    </source>
</evidence>
<evidence type="ECO:0000256" key="3">
    <source>
        <dbReference type="ARBA" id="ARBA00022679"/>
    </source>
</evidence>
<dbReference type="Gene3D" id="3.40.640.10">
    <property type="entry name" value="Type I PLP-dependent aspartate aminotransferase-like (Major domain)"/>
    <property type="match status" value="1"/>
</dbReference>
<accession>A0A918YP34</accession>
<dbReference type="GO" id="GO:0008710">
    <property type="term" value="F:8-amino-7-oxononanoate synthase activity"/>
    <property type="evidence" value="ECO:0007669"/>
    <property type="project" value="UniProtKB-EC"/>
</dbReference>
<dbReference type="PROSITE" id="PS00599">
    <property type="entry name" value="AA_TRANSFER_CLASS_2"/>
    <property type="match status" value="1"/>
</dbReference>
<comment type="similarity">
    <text evidence="6">Belongs to the class-II pyridoxal-phosphate-dependent aminotransferase family.</text>
</comment>
<organism evidence="8 9">
    <name type="scientific">Streptomyces alanosinicus</name>
    <dbReference type="NCBI Taxonomy" id="68171"/>
    <lineage>
        <taxon>Bacteria</taxon>
        <taxon>Bacillati</taxon>
        <taxon>Actinomycetota</taxon>
        <taxon>Actinomycetes</taxon>
        <taxon>Kitasatosporales</taxon>
        <taxon>Streptomycetaceae</taxon>
        <taxon>Streptomyces</taxon>
    </lineage>
</organism>
<dbReference type="EC" id="2.3.1.47" evidence="2"/>
<dbReference type="InterPro" id="IPR015421">
    <property type="entry name" value="PyrdxlP-dep_Trfase_major"/>
</dbReference>
<comment type="caution">
    <text evidence="8">The sequence shown here is derived from an EMBL/GenBank/DDBJ whole genome shotgun (WGS) entry which is preliminary data.</text>
</comment>
<feature type="domain" description="Aminotransferase class I/classII large" evidence="7">
    <location>
        <begin position="44"/>
        <end position="398"/>
    </location>
</feature>
<dbReference type="RefSeq" id="WP_189957710.1">
    <property type="nucleotide sequence ID" value="NZ_BMVG01000028.1"/>
</dbReference>
<dbReference type="Pfam" id="PF00155">
    <property type="entry name" value="Aminotran_1_2"/>
    <property type="match status" value="1"/>
</dbReference>
<dbReference type="Gene3D" id="3.90.1150.10">
    <property type="entry name" value="Aspartate Aminotransferase, domain 1"/>
    <property type="match status" value="1"/>
</dbReference>
<keyword evidence="9" id="KW-1185">Reference proteome</keyword>
<dbReference type="SUPFAM" id="SSF53383">
    <property type="entry name" value="PLP-dependent transferases"/>
    <property type="match status" value="1"/>
</dbReference>
<proteinExistence type="inferred from homology"/>
<evidence type="ECO:0000313" key="9">
    <source>
        <dbReference type="Proteomes" id="UP000655443"/>
    </source>
</evidence>
<keyword evidence="4 6" id="KW-0663">Pyridoxal phosphate</keyword>
<evidence type="ECO:0000256" key="2">
    <source>
        <dbReference type="ARBA" id="ARBA00013187"/>
    </source>
</evidence>
<comment type="catalytic activity">
    <reaction evidence="5">
        <text>6-carboxyhexanoyl-[ACP] + L-alanine + H(+) = (8S)-8-amino-7-oxononanoate + holo-[ACP] + CO2</text>
        <dbReference type="Rhea" id="RHEA:42288"/>
        <dbReference type="Rhea" id="RHEA-COMP:9685"/>
        <dbReference type="Rhea" id="RHEA-COMP:9955"/>
        <dbReference type="ChEBI" id="CHEBI:15378"/>
        <dbReference type="ChEBI" id="CHEBI:16526"/>
        <dbReference type="ChEBI" id="CHEBI:57972"/>
        <dbReference type="ChEBI" id="CHEBI:64479"/>
        <dbReference type="ChEBI" id="CHEBI:78846"/>
        <dbReference type="ChEBI" id="CHEBI:149468"/>
        <dbReference type="EC" id="2.3.1.47"/>
    </reaction>
</comment>
<keyword evidence="8" id="KW-0436">Ligase</keyword>
<dbReference type="GO" id="GO:0016874">
    <property type="term" value="F:ligase activity"/>
    <property type="evidence" value="ECO:0007669"/>
    <property type="project" value="UniProtKB-KW"/>
</dbReference>
<sequence length="420" mass="44971">MNTPTLFSDLHVAHDWLAGRGLLPPERRSETLPTPLVRLHDGSTVVSFCSNNYLGLNHRPEVKAAATQALHEHTHATSESRRLGGNLGLLGQLEYELAEFKKQPSALITATGLLANIAAVHGILDASELARRWYGSPPPSSHPVVIYDELCHRSIQMGARESSAERVRFRHNDAEQLADILAVYIGRAILVVTEGVFSMDGDMADLPSLVEVCDAHGAVLMVDDAHGTGVYGADGSGTANHFGLTGRVPLQVATLSKAFGGMGGAVLGDERTIAMLRTFSSGYRFTSSLPAEQAAATIAALRILRSEPAVRETLWDNVRRLRTGLARMGIHPPGDGPIVPLHMGTPRAAAKFEELMLDKGYWCVAVTPPAVSPEACRVRLTVSAMHSSEQIDGLLERINDVSSQAPALMGLARSYAGSAT</sequence>
<comment type="cofactor">
    <cofactor evidence="1 6">
        <name>pyridoxal 5'-phosphate</name>
        <dbReference type="ChEBI" id="CHEBI:597326"/>
    </cofactor>
</comment>
<reference evidence="8" key="2">
    <citation type="submission" date="2020-09" db="EMBL/GenBank/DDBJ databases">
        <authorList>
            <person name="Sun Q."/>
            <person name="Ohkuma M."/>
        </authorList>
    </citation>
    <scope>NUCLEOTIDE SEQUENCE</scope>
    <source>
        <strain evidence="8">JCM 4714</strain>
    </source>
</reference>
<reference evidence="8" key="1">
    <citation type="journal article" date="2014" name="Int. J. Syst. Evol. Microbiol.">
        <title>Complete genome sequence of Corynebacterium casei LMG S-19264T (=DSM 44701T), isolated from a smear-ripened cheese.</title>
        <authorList>
            <consortium name="US DOE Joint Genome Institute (JGI-PGF)"/>
            <person name="Walter F."/>
            <person name="Albersmeier A."/>
            <person name="Kalinowski J."/>
            <person name="Ruckert C."/>
        </authorList>
    </citation>
    <scope>NUCLEOTIDE SEQUENCE</scope>
    <source>
        <strain evidence="8">JCM 4714</strain>
    </source>
</reference>
<dbReference type="PANTHER" id="PTHR13693">
    <property type="entry name" value="CLASS II AMINOTRANSFERASE/8-AMINO-7-OXONONANOATE SYNTHASE"/>
    <property type="match status" value="1"/>
</dbReference>
<dbReference type="PANTHER" id="PTHR13693:SF3">
    <property type="entry name" value="LD36009P"/>
    <property type="match status" value="1"/>
</dbReference>
<dbReference type="Proteomes" id="UP000655443">
    <property type="component" value="Unassembled WGS sequence"/>
</dbReference>
<dbReference type="GO" id="GO:0030170">
    <property type="term" value="F:pyridoxal phosphate binding"/>
    <property type="evidence" value="ECO:0007669"/>
    <property type="project" value="InterPro"/>
</dbReference>
<evidence type="ECO:0000256" key="1">
    <source>
        <dbReference type="ARBA" id="ARBA00001933"/>
    </source>
</evidence>
<dbReference type="InterPro" id="IPR004839">
    <property type="entry name" value="Aminotransferase_I/II_large"/>
</dbReference>
<evidence type="ECO:0000256" key="4">
    <source>
        <dbReference type="ARBA" id="ARBA00022898"/>
    </source>
</evidence>
<name>A0A918YP34_9ACTN</name>
<keyword evidence="3" id="KW-0808">Transferase</keyword>
<dbReference type="InterPro" id="IPR001917">
    <property type="entry name" value="Aminotrans_II_pyridoxalP_BS"/>
</dbReference>
<evidence type="ECO:0000256" key="6">
    <source>
        <dbReference type="RuleBase" id="RU003693"/>
    </source>
</evidence>
<protein>
    <recommendedName>
        <fullName evidence="2">8-amino-7-oxononanoate synthase</fullName>
        <ecNumber evidence="2">2.3.1.47</ecNumber>
    </recommendedName>
</protein>
<dbReference type="InterPro" id="IPR050087">
    <property type="entry name" value="AON_synthase_class-II"/>
</dbReference>
<dbReference type="InterPro" id="IPR015422">
    <property type="entry name" value="PyrdxlP-dep_Trfase_small"/>
</dbReference>
<gene>
    <name evidence="8" type="primary">glyA1</name>
    <name evidence="8" type="ORF">GCM10010339_70720</name>
</gene>